<dbReference type="Gene3D" id="1.10.150.130">
    <property type="match status" value="1"/>
</dbReference>
<dbReference type="PATRIC" id="fig|1339315.3.peg.4250"/>
<evidence type="ECO:0000256" key="1">
    <source>
        <dbReference type="ARBA" id="ARBA00008857"/>
    </source>
</evidence>
<evidence type="ECO:0000256" key="2">
    <source>
        <dbReference type="ARBA" id="ARBA00022908"/>
    </source>
</evidence>
<dbReference type="GeneID" id="60368615"/>
<evidence type="ECO:0000259" key="7">
    <source>
        <dbReference type="PROSITE" id="PS51900"/>
    </source>
</evidence>
<evidence type="ECO:0000256" key="3">
    <source>
        <dbReference type="ARBA" id="ARBA00023125"/>
    </source>
</evidence>
<dbReference type="AlphaFoldDB" id="A0A015SKG0"/>
<organism evidence="8 9">
    <name type="scientific">Bacteroides fragilis str. 3988T(B)14</name>
    <dbReference type="NCBI Taxonomy" id="1339315"/>
    <lineage>
        <taxon>Bacteria</taxon>
        <taxon>Pseudomonadati</taxon>
        <taxon>Bacteroidota</taxon>
        <taxon>Bacteroidia</taxon>
        <taxon>Bacteroidales</taxon>
        <taxon>Bacteroidaceae</taxon>
        <taxon>Bacteroides</taxon>
    </lineage>
</organism>
<dbReference type="InterPro" id="IPR002104">
    <property type="entry name" value="Integrase_catalytic"/>
</dbReference>
<dbReference type="GO" id="GO:0003677">
    <property type="term" value="F:DNA binding"/>
    <property type="evidence" value="ECO:0007669"/>
    <property type="project" value="UniProtKB-UniRule"/>
</dbReference>
<evidence type="ECO:0000313" key="8">
    <source>
        <dbReference type="EMBL" id="EXY72684.1"/>
    </source>
</evidence>
<evidence type="ECO:0000313" key="9">
    <source>
        <dbReference type="Proteomes" id="UP000020529"/>
    </source>
</evidence>
<evidence type="ECO:0000256" key="4">
    <source>
        <dbReference type="ARBA" id="ARBA00023172"/>
    </source>
</evidence>
<proteinExistence type="inferred from homology"/>
<comment type="caution">
    <text evidence="8">The sequence shown here is derived from an EMBL/GenBank/DDBJ whole genome shotgun (WGS) entry which is preliminary data.</text>
</comment>
<dbReference type="InterPro" id="IPR011010">
    <property type="entry name" value="DNA_brk_join_enz"/>
</dbReference>
<keyword evidence="4" id="KW-0233">DNA recombination</keyword>
<dbReference type="RefSeq" id="WP_005797599.1">
    <property type="nucleotide sequence ID" value="NZ_JGCY01000398.1"/>
</dbReference>
<dbReference type="InterPro" id="IPR025269">
    <property type="entry name" value="SAM-like_dom"/>
</dbReference>
<dbReference type="EMBL" id="JGCY01000398">
    <property type="protein sequence ID" value="EXY72684.1"/>
    <property type="molecule type" value="Genomic_DNA"/>
</dbReference>
<gene>
    <name evidence="8" type="ORF">M124_3604</name>
</gene>
<dbReference type="Proteomes" id="UP000020529">
    <property type="component" value="Unassembled WGS sequence"/>
</dbReference>
<dbReference type="InterPro" id="IPR010998">
    <property type="entry name" value="Integrase_recombinase_N"/>
</dbReference>
<sequence>MKEKDLIRFMDRMIEERKAEYALGTAHIYQASRNALSAFLKAHDIPFKRVRPELLKQFERFLRRRGNSWNTVSTYMRVLRAVYNRAVDRRLAPHVPHLFKAVYTGTQADIKRALKAEEMGQLLDTKCTRKQSELLQKTHHLFVLMFLLRGLPFVDLAYIQKKDLNGNILTYHRRKTGRQITITVTKDAMNIIREYMDTTTESPYLFPILSAEGGEDTIYREYQQALRIFNYQLTKLGELLGLTTELTSYTARHTWATLAYYLEVHPGIIREAMGHSSIKVTETYLKPFNIKKLDETNLSIIGYAKRSFEG</sequence>
<dbReference type="GO" id="GO:0015074">
    <property type="term" value="P:DNA integration"/>
    <property type="evidence" value="ECO:0007669"/>
    <property type="project" value="UniProtKB-KW"/>
</dbReference>
<dbReference type="PROSITE" id="PS51900">
    <property type="entry name" value="CB"/>
    <property type="match status" value="1"/>
</dbReference>
<dbReference type="Pfam" id="PF00589">
    <property type="entry name" value="Phage_integrase"/>
    <property type="match status" value="1"/>
</dbReference>
<dbReference type="Gene3D" id="1.10.443.10">
    <property type="entry name" value="Intergrase catalytic core"/>
    <property type="match status" value="1"/>
</dbReference>
<evidence type="ECO:0000259" key="6">
    <source>
        <dbReference type="PROSITE" id="PS51898"/>
    </source>
</evidence>
<keyword evidence="3 5" id="KW-0238">DNA-binding</keyword>
<dbReference type="SMR" id="A0A015SKG0"/>
<dbReference type="PROSITE" id="PS51898">
    <property type="entry name" value="TYR_RECOMBINASE"/>
    <property type="match status" value="1"/>
</dbReference>
<feature type="domain" description="Tyr recombinase" evidence="6">
    <location>
        <begin position="109"/>
        <end position="298"/>
    </location>
</feature>
<dbReference type="SUPFAM" id="SSF56349">
    <property type="entry name" value="DNA breaking-rejoining enzymes"/>
    <property type="match status" value="1"/>
</dbReference>
<dbReference type="InterPro" id="IPR044068">
    <property type="entry name" value="CB"/>
</dbReference>
<name>A0A015SKG0_BACFG</name>
<dbReference type="PANTHER" id="PTHR30349">
    <property type="entry name" value="PHAGE INTEGRASE-RELATED"/>
    <property type="match status" value="1"/>
</dbReference>
<dbReference type="InterPro" id="IPR013762">
    <property type="entry name" value="Integrase-like_cat_sf"/>
</dbReference>
<dbReference type="InterPro" id="IPR050090">
    <property type="entry name" value="Tyrosine_recombinase_XerCD"/>
</dbReference>
<feature type="domain" description="Core-binding (CB)" evidence="7">
    <location>
        <begin position="4"/>
        <end position="87"/>
    </location>
</feature>
<dbReference type="PANTHER" id="PTHR30349:SF64">
    <property type="entry name" value="PROPHAGE INTEGRASE INTD-RELATED"/>
    <property type="match status" value="1"/>
</dbReference>
<evidence type="ECO:0000256" key="5">
    <source>
        <dbReference type="PROSITE-ProRule" id="PRU01248"/>
    </source>
</evidence>
<keyword evidence="2" id="KW-0229">DNA integration</keyword>
<protein>
    <submittedName>
        <fullName evidence="8">Phage integrase family protein</fullName>
    </submittedName>
</protein>
<dbReference type="GO" id="GO:0006310">
    <property type="term" value="P:DNA recombination"/>
    <property type="evidence" value="ECO:0007669"/>
    <property type="project" value="UniProtKB-KW"/>
</dbReference>
<comment type="similarity">
    <text evidence="1">Belongs to the 'phage' integrase family.</text>
</comment>
<dbReference type="Pfam" id="PF13102">
    <property type="entry name" value="Phage_int_SAM_5"/>
    <property type="match status" value="1"/>
</dbReference>
<accession>A0A015SKG0</accession>
<reference evidence="8 9" key="1">
    <citation type="submission" date="2014-02" db="EMBL/GenBank/DDBJ databases">
        <authorList>
            <person name="Sears C."/>
            <person name="Carroll K."/>
            <person name="Sack B.R."/>
            <person name="Qadri F."/>
            <person name="Myers L.L."/>
            <person name="Chung G.-T."/>
            <person name="Escheverria P."/>
            <person name="Fraser C.M."/>
            <person name="Sadzewicz L."/>
            <person name="Shefchek K.A."/>
            <person name="Tallon L."/>
            <person name="Das S.P."/>
            <person name="Daugherty S."/>
            <person name="Mongodin E.F."/>
        </authorList>
    </citation>
    <scope>NUCLEOTIDE SEQUENCE [LARGE SCALE GENOMIC DNA]</scope>
    <source>
        <strain evidence="9">3988T(B)14</strain>
    </source>
</reference>